<sequence length="332" mass="37127">MLDQSAPVRVPQLRCPFPSAVHPAAAHLEESAVAWMRRFGFIRDAAEEEAARAAQFGRLAALTYPHASAEGAQLACDWMIWLFLQDDEYMERAAEAGRPMDYARHTLRCLRVLHDPDAPPGEDPYILALHELCARTRRQIGPEHFQRFVAGLHEYFTGAGAEVIYLCNREIPSLQEYIALRESSIALRSVMFVLLESGMNCPLPGDRWGSTEIQSLALSASRVNSWINDILSGLRELHWPGAINLITVLAQHHGCAPTEAIGMAVAYHDRELGAFLDMAERLRRTSDDPRVGRYLDGLTAWTRGNQDWSLTCGRYHVDNPDLGVTGPQHFGE</sequence>
<protein>
    <recommendedName>
        <fullName evidence="2">Terpene synthase</fullName>
        <ecNumber evidence="2">4.2.3.-</ecNumber>
    </recommendedName>
</protein>
<dbReference type="PANTHER" id="PTHR35201:SF4">
    <property type="entry name" value="BETA-PINACENE SYNTHASE-RELATED"/>
    <property type="match status" value="1"/>
</dbReference>
<evidence type="ECO:0000313" key="4">
    <source>
        <dbReference type="Proteomes" id="UP001500063"/>
    </source>
</evidence>
<dbReference type="Gene3D" id="1.10.600.10">
    <property type="entry name" value="Farnesyl Diphosphate Synthase"/>
    <property type="match status" value="1"/>
</dbReference>
<gene>
    <name evidence="3" type="ORF">GCM10010319_21560</name>
</gene>
<proteinExistence type="inferred from homology"/>
<dbReference type="SUPFAM" id="SSF48576">
    <property type="entry name" value="Terpenoid synthases"/>
    <property type="match status" value="1"/>
</dbReference>
<comment type="cofactor">
    <cofactor evidence="2">
        <name>Mg(2+)</name>
        <dbReference type="ChEBI" id="CHEBI:18420"/>
    </cofactor>
</comment>
<evidence type="ECO:0000256" key="2">
    <source>
        <dbReference type="RuleBase" id="RU366034"/>
    </source>
</evidence>
<keyword evidence="4" id="KW-1185">Reference proteome</keyword>
<keyword evidence="1 2" id="KW-0456">Lyase</keyword>
<evidence type="ECO:0000313" key="3">
    <source>
        <dbReference type="EMBL" id="GAA0345005.1"/>
    </source>
</evidence>
<dbReference type="PANTHER" id="PTHR35201">
    <property type="entry name" value="TERPENE SYNTHASE"/>
    <property type="match status" value="1"/>
</dbReference>
<accession>A0ABP3GJD4</accession>
<comment type="caution">
    <text evidence="3">The sequence shown here is derived from an EMBL/GenBank/DDBJ whole genome shotgun (WGS) entry which is preliminary data.</text>
</comment>
<dbReference type="EMBL" id="BAAABW010000013">
    <property type="protein sequence ID" value="GAA0345005.1"/>
    <property type="molecule type" value="Genomic_DNA"/>
</dbReference>
<dbReference type="RefSeq" id="WP_344117545.1">
    <property type="nucleotide sequence ID" value="NZ_BAAABW010000013.1"/>
</dbReference>
<comment type="similarity">
    <text evidence="2">Belongs to the terpene synthase family.</text>
</comment>
<evidence type="ECO:0000256" key="1">
    <source>
        <dbReference type="ARBA" id="ARBA00023239"/>
    </source>
</evidence>
<organism evidence="3 4">
    <name type="scientific">Streptomyces blastmyceticus</name>
    <dbReference type="NCBI Taxonomy" id="68180"/>
    <lineage>
        <taxon>Bacteria</taxon>
        <taxon>Bacillati</taxon>
        <taxon>Actinomycetota</taxon>
        <taxon>Actinomycetes</taxon>
        <taxon>Kitasatosporales</taxon>
        <taxon>Streptomycetaceae</taxon>
        <taxon>Streptomyces</taxon>
    </lineage>
</organism>
<dbReference type="Pfam" id="PF19086">
    <property type="entry name" value="Terpene_syn_C_2"/>
    <property type="match status" value="1"/>
</dbReference>
<dbReference type="Proteomes" id="UP001500063">
    <property type="component" value="Unassembled WGS sequence"/>
</dbReference>
<dbReference type="InterPro" id="IPR008949">
    <property type="entry name" value="Isoprenoid_synthase_dom_sf"/>
</dbReference>
<dbReference type="SFLD" id="SFLDS00005">
    <property type="entry name" value="Isoprenoid_Synthase_Type_I"/>
    <property type="match status" value="1"/>
</dbReference>
<dbReference type="InterPro" id="IPR034686">
    <property type="entry name" value="Terpene_cyclase-like_2"/>
</dbReference>
<dbReference type="EC" id="4.2.3.-" evidence="2"/>
<reference evidence="4" key="1">
    <citation type="journal article" date="2019" name="Int. J. Syst. Evol. Microbiol.">
        <title>The Global Catalogue of Microorganisms (GCM) 10K type strain sequencing project: providing services to taxonomists for standard genome sequencing and annotation.</title>
        <authorList>
            <consortium name="The Broad Institute Genomics Platform"/>
            <consortium name="The Broad Institute Genome Sequencing Center for Infectious Disease"/>
            <person name="Wu L."/>
            <person name="Ma J."/>
        </authorList>
    </citation>
    <scope>NUCLEOTIDE SEQUENCE [LARGE SCALE GENOMIC DNA]</scope>
    <source>
        <strain evidence="4">JCM 4565</strain>
    </source>
</reference>
<dbReference type="SFLD" id="SFLDG01020">
    <property type="entry name" value="Terpene_Cyclase_Like_2"/>
    <property type="match status" value="1"/>
</dbReference>
<keyword evidence="2" id="KW-0479">Metal-binding</keyword>
<keyword evidence="2" id="KW-0460">Magnesium</keyword>
<name>A0ABP3GJD4_9ACTN</name>